<organism evidence="2 3">
    <name type="scientific">Candidatus Nephthysia bennettiae</name>
    <dbReference type="NCBI Taxonomy" id="3127016"/>
    <lineage>
        <taxon>Bacteria</taxon>
        <taxon>Bacillati</taxon>
        <taxon>Candidatus Dormiibacterota</taxon>
        <taxon>Candidatus Dormibacteria</taxon>
        <taxon>Candidatus Dormibacterales</taxon>
        <taxon>Candidatus Dormibacteraceae</taxon>
        <taxon>Candidatus Nephthysia</taxon>
    </lineage>
</organism>
<dbReference type="SUPFAM" id="SSF54427">
    <property type="entry name" value="NTF2-like"/>
    <property type="match status" value="1"/>
</dbReference>
<feature type="domain" description="SnoaL-like" evidence="1">
    <location>
        <begin position="11"/>
        <end position="114"/>
    </location>
</feature>
<sequence>MAEHPNAELFRRGYTAFQSGDLDTVRSLFAPDIVWSVPGSGRFAGEHRGVDNVIGLFVQQAQESDGTFRVEVHDVLGNDEHAVALGTITAERSGKSLSDRYTHVVHIQDGKVTESWIFNEDPAAVDEFWG</sequence>
<evidence type="ECO:0000313" key="3">
    <source>
        <dbReference type="Proteomes" id="UP000612893"/>
    </source>
</evidence>
<dbReference type="Pfam" id="PF12680">
    <property type="entry name" value="SnoaL_2"/>
    <property type="match status" value="1"/>
</dbReference>
<dbReference type="InterPro" id="IPR032710">
    <property type="entry name" value="NTF2-like_dom_sf"/>
</dbReference>
<gene>
    <name evidence="2" type="ORF">JF922_04485</name>
</gene>
<dbReference type="EMBL" id="JAEKNR010000054">
    <property type="protein sequence ID" value="MBJ7597330.1"/>
    <property type="molecule type" value="Genomic_DNA"/>
</dbReference>
<dbReference type="InterPro" id="IPR037401">
    <property type="entry name" value="SnoaL-like"/>
</dbReference>
<reference evidence="2" key="1">
    <citation type="submission" date="2020-10" db="EMBL/GenBank/DDBJ databases">
        <title>Ca. Dormibacterota MAGs.</title>
        <authorList>
            <person name="Montgomery K."/>
        </authorList>
    </citation>
    <scope>NUCLEOTIDE SEQUENCE [LARGE SCALE GENOMIC DNA]</scope>
    <source>
        <strain evidence="2">SC8812_S17_10</strain>
    </source>
</reference>
<evidence type="ECO:0000313" key="2">
    <source>
        <dbReference type="EMBL" id="MBJ7597330.1"/>
    </source>
</evidence>
<comment type="caution">
    <text evidence="2">The sequence shown here is derived from an EMBL/GenBank/DDBJ whole genome shotgun (WGS) entry which is preliminary data.</text>
</comment>
<dbReference type="Proteomes" id="UP000612893">
    <property type="component" value="Unassembled WGS sequence"/>
</dbReference>
<dbReference type="AlphaFoldDB" id="A0A934K7V1"/>
<dbReference type="Gene3D" id="3.10.450.50">
    <property type="match status" value="1"/>
</dbReference>
<proteinExistence type="predicted"/>
<keyword evidence="3" id="KW-1185">Reference proteome</keyword>
<accession>A0A934K7V1</accession>
<dbReference type="PANTHER" id="PTHR41252">
    <property type="entry name" value="BLR2505 PROTEIN"/>
    <property type="match status" value="1"/>
</dbReference>
<name>A0A934K7V1_9BACT</name>
<evidence type="ECO:0000259" key="1">
    <source>
        <dbReference type="Pfam" id="PF12680"/>
    </source>
</evidence>
<dbReference type="RefSeq" id="WP_338199470.1">
    <property type="nucleotide sequence ID" value="NZ_JAEKNR010000054.1"/>
</dbReference>
<dbReference type="PANTHER" id="PTHR41252:SF1">
    <property type="entry name" value="BLR2505 PROTEIN"/>
    <property type="match status" value="1"/>
</dbReference>
<protein>
    <submittedName>
        <fullName evidence="2">Nuclear transport factor 2 family protein</fullName>
    </submittedName>
</protein>